<evidence type="ECO:0000313" key="2">
    <source>
        <dbReference type="EMBL" id="KKQ14507.1"/>
    </source>
</evidence>
<feature type="region of interest" description="Disordered" evidence="1">
    <location>
        <begin position="26"/>
        <end position="49"/>
    </location>
</feature>
<name>A0A0G0F965_9BACT</name>
<comment type="caution">
    <text evidence="2">The sequence shown here is derived from an EMBL/GenBank/DDBJ whole genome shotgun (WGS) entry which is preliminary data.</text>
</comment>
<feature type="non-terminal residue" evidence="2">
    <location>
        <position position="49"/>
    </location>
</feature>
<evidence type="ECO:0000256" key="1">
    <source>
        <dbReference type="SAM" id="MobiDB-lite"/>
    </source>
</evidence>
<sequence length="49" mass="5305">MNRLFGLILVVLIILGGLWFINNSRSIKTPSLNPKAQPGPSIGQADEKS</sequence>
<proteinExistence type="predicted"/>
<reference evidence="2 3" key="1">
    <citation type="journal article" date="2015" name="Nature">
        <title>rRNA introns, odd ribosomes, and small enigmatic genomes across a large radiation of phyla.</title>
        <authorList>
            <person name="Brown C.T."/>
            <person name="Hug L.A."/>
            <person name="Thomas B.C."/>
            <person name="Sharon I."/>
            <person name="Castelle C.J."/>
            <person name="Singh A."/>
            <person name="Wilkins M.J."/>
            <person name="Williams K.H."/>
            <person name="Banfield J.F."/>
        </authorList>
    </citation>
    <scope>NUCLEOTIDE SEQUENCE [LARGE SCALE GENOMIC DNA]</scope>
</reference>
<accession>A0A0G0F965</accession>
<evidence type="ECO:0000313" key="3">
    <source>
        <dbReference type="Proteomes" id="UP000034448"/>
    </source>
</evidence>
<dbReference type="EMBL" id="LBSJ01000035">
    <property type="protein sequence ID" value="KKQ14507.1"/>
    <property type="molecule type" value="Genomic_DNA"/>
</dbReference>
<gene>
    <name evidence="2" type="ORF">US28_C0035G0001</name>
</gene>
<dbReference type="Proteomes" id="UP000034448">
    <property type="component" value="Unassembled WGS sequence"/>
</dbReference>
<dbReference type="AlphaFoldDB" id="A0A0G0F965"/>
<protein>
    <submittedName>
        <fullName evidence="2">Uncharacterized protein</fullName>
    </submittedName>
</protein>
<organism evidence="2 3">
    <name type="scientific">Candidatus Daviesbacteria bacterium GW2011_GWA1_36_8</name>
    <dbReference type="NCBI Taxonomy" id="1618417"/>
    <lineage>
        <taxon>Bacteria</taxon>
        <taxon>Candidatus Daviesiibacteriota</taxon>
    </lineage>
</organism>